<dbReference type="Pfam" id="PF00278">
    <property type="entry name" value="Orn_DAP_Arg_deC"/>
    <property type="match status" value="1"/>
</dbReference>
<dbReference type="InterPro" id="IPR002433">
    <property type="entry name" value="Orn_de-COase"/>
</dbReference>
<comment type="catalytic activity">
    <reaction evidence="7">
        <text>L-ornithine + H(+) = putrescine + CO2</text>
        <dbReference type="Rhea" id="RHEA:22964"/>
        <dbReference type="ChEBI" id="CHEBI:15378"/>
        <dbReference type="ChEBI" id="CHEBI:16526"/>
        <dbReference type="ChEBI" id="CHEBI:46911"/>
        <dbReference type="ChEBI" id="CHEBI:326268"/>
        <dbReference type="EC" id="4.1.1.17"/>
    </reaction>
</comment>
<dbReference type="InterPro" id="IPR022643">
    <property type="entry name" value="De-COase2_C"/>
</dbReference>
<evidence type="ECO:0000256" key="3">
    <source>
        <dbReference type="ARBA" id="ARBA00022898"/>
    </source>
</evidence>
<dbReference type="SUPFAM" id="SSF51419">
    <property type="entry name" value="PLP-binding barrel"/>
    <property type="match status" value="1"/>
</dbReference>
<keyword evidence="13" id="KW-1185">Reference proteome</keyword>
<protein>
    <recommendedName>
        <fullName evidence="6">ornithine decarboxylase</fullName>
        <ecNumber evidence="6">4.1.1.17</ecNumber>
    </recommendedName>
</protein>
<dbReference type="GO" id="GO:0004586">
    <property type="term" value="F:ornithine decarboxylase activity"/>
    <property type="evidence" value="ECO:0007669"/>
    <property type="project" value="UniProtKB-EC"/>
</dbReference>
<dbReference type="Pfam" id="PF02784">
    <property type="entry name" value="Orn_Arg_deC_N"/>
    <property type="match status" value="1"/>
</dbReference>
<dbReference type="InterPro" id="IPR000183">
    <property type="entry name" value="Orn/DAP/Arg_de-COase"/>
</dbReference>
<dbReference type="InterPro" id="IPR022657">
    <property type="entry name" value="De-COase2_CS"/>
</dbReference>
<evidence type="ECO:0000256" key="9">
    <source>
        <dbReference type="RuleBase" id="RU003737"/>
    </source>
</evidence>
<dbReference type="SUPFAM" id="SSF50621">
    <property type="entry name" value="Alanine racemase C-terminal domain-like"/>
    <property type="match status" value="1"/>
</dbReference>
<accession>A0A5J6MKC5</accession>
<evidence type="ECO:0000256" key="4">
    <source>
        <dbReference type="ARBA" id="ARBA00023239"/>
    </source>
</evidence>
<dbReference type="Gene3D" id="2.40.37.10">
    <property type="entry name" value="Lyase, Ornithine Decarboxylase, Chain A, domain 1"/>
    <property type="match status" value="1"/>
</dbReference>
<dbReference type="InterPro" id="IPR022644">
    <property type="entry name" value="De-COase2_N"/>
</dbReference>
<dbReference type="KEGG" id="htq:FRZ44_30100"/>
<gene>
    <name evidence="12" type="ORF">FRZ44_30100</name>
</gene>
<evidence type="ECO:0000256" key="5">
    <source>
        <dbReference type="ARBA" id="ARBA00034115"/>
    </source>
</evidence>
<dbReference type="Gene3D" id="3.20.20.10">
    <property type="entry name" value="Alanine racemase"/>
    <property type="match status" value="1"/>
</dbReference>
<dbReference type="InterPro" id="IPR022653">
    <property type="entry name" value="De-COase2_pyr-phos_BS"/>
</dbReference>
<evidence type="ECO:0000313" key="13">
    <source>
        <dbReference type="Proteomes" id="UP000326202"/>
    </source>
</evidence>
<dbReference type="EC" id="4.1.1.17" evidence="6"/>
<dbReference type="PRINTS" id="PR01179">
    <property type="entry name" value="ODADCRBXLASE"/>
</dbReference>
<dbReference type="InterPro" id="IPR029066">
    <property type="entry name" value="PLP-binding_barrel"/>
</dbReference>
<evidence type="ECO:0000259" key="10">
    <source>
        <dbReference type="Pfam" id="PF00278"/>
    </source>
</evidence>
<evidence type="ECO:0000256" key="8">
    <source>
        <dbReference type="PIRSR" id="PIRSR600183-50"/>
    </source>
</evidence>
<organism evidence="12 13">
    <name type="scientific">Hypericibacter terrae</name>
    <dbReference type="NCBI Taxonomy" id="2602015"/>
    <lineage>
        <taxon>Bacteria</taxon>
        <taxon>Pseudomonadati</taxon>
        <taxon>Pseudomonadota</taxon>
        <taxon>Alphaproteobacteria</taxon>
        <taxon>Rhodospirillales</taxon>
        <taxon>Dongiaceae</taxon>
        <taxon>Hypericibacter</taxon>
    </lineage>
</organism>
<comment type="similarity">
    <text evidence="2 9">Belongs to the Orn/Lys/Arg decarboxylase class-II family.</text>
</comment>
<dbReference type="PANTHER" id="PTHR11482:SF6">
    <property type="entry name" value="ORNITHINE DECARBOXYLASE 1-RELATED"/>
    <property type="match status" value="1"/>
</dbReference>
<reference evidence="12 13" key="1">
    <citation type="submission" date="2019-08" db="EMBL/GenBank/DDBJ databases">
        <title>Hyperibacter terrae gen. nov., sp. nov. and Hyperibacter viscosus sp. nov., two new members in the family Rhodospirillaceae isolated from the rhizosphere of Hypericum perforatum.</title>
        <authorList>
            <person name="Noviana Z."/>
        </authorList>
    </citation>
    <scope>NUCLEOTIDE SEQUENCE [LARGE SCALE GENOMIC DNA]</scope>
    <source>
        <strain evidence="12 13">R5913</strain>
    </source>
</reference>
<dbReference type="OrthoDB" id="9802147at2"/>
<comment type="cofactor">
    <cofactor evidence="1 8">
        <name>pyridoxal 5'-phosphate</name>
        <dbReference type="ChEBI" id="CHEBI:597326"/>
    </cofactor>
</comment>
<comment type="pathway">
    <text evidence="5">Amine and polyamine biosynthesis; putrescine biosynthesis via L-ornithine pathway; putrescine from L-ornithine: step 1/1.</text>
</comment>
<dbReference type="PROSITE" id="PS00879">
    <property type="entry name" value="ODR_DC_2_2"/>
    <property type="match status" value="1"/>
</dbReference>
<sequence>MERHFENVRAMVTALTPSYPVYCLRPHVLRRAATRFLELFPGRVLFAVKCNPHPAVLRILYEAGIRHFDTASLPEIAQVRESYPDAGAYFMHPVKSRAAIQAATRIYGVDTFTVDHPDELTKVLDQAHGGEGVTIMVRIKTPPVEGVLYHLAGKFGAEPLEAAGMLKEAHARGCQVGLAFHVGSQCLVPEAYSNALKICGDVIEQAGTPLQYLDVGGGFPAEYVGTNMPPLEAYMNEIEKGAKALKLRRDCVLMCEPGRALVAESMSSVVQVQLRKDDRLYINDGVYGSFSEMVTAGIRLPAEMVRLNGGSAREMKSFQLMGPTCDSVDVLPGTFELPADIHEGDWIEIDRLGAYSFANTTRFNGFYPDTLVTCADEPLGRRSKAAA</sequence>
<feature type="domain" description="Orn/DAP/Arg decarboxylase 2 C-terminal" evidence="10">
    <location>
        <begin position="267"/>
        <end position="353"/>
    </location>
</feature>
<evidence type="ECO:0000256" key="2">
    <source>
        <dbReference type="ARBA" id="ARBA00008872"/>
    </source>
</evidence>
<evidence type="ECO:0000259" key="11">
    <source>
        <dbReference type="Pfam" id="PF02784"/>
    </source>
</evidence>
<feature type="domain" description="Orn/DAP/Arg decarboxylase 2 N-terminal" evidence="11">
    <location>
        <begin position="30"/>
        <end position="263"/>
    </location>
</feature>
<evidence type="ECO:0000256" key="7">
    <source>
        <dbReference type="ARBA" id="ARBA00049127"/>
    </source>
</evidence>
<dbReference type="PANTHER" id="PTHR11482">
    <property type="entry name" value="ARGININE/DIAMINOPIMELATE/ORNITHINE DECARBOXYLASE"/>
    <property type="match status" value="1"/>
</dbReference>
<dbReference type="InterPro" id="IPR009006">
    <property type="entry name" value="Ala_racemase/Decarboxylase_C"/>
</dbReference>
<keyword evidence="4" id="KW-0456">Lyase</keyword>
<evidence type="ECO:0000256" key="1">
    <source>
        <dbReference type="ARBA" id="ARBA00001933"/>
    </source>
</evidence>
<dbReference type="EMBL" id="CP042906">
    <property type="protein sequence ID" value="QEX17707.1"/>
    <property type="molecule type" value="Genomic_DNA"/>
</dbReference>
<feature type="active site" description="Proton donor" evidence="8">
    <location>
        <position position="325"/>
    </location>
</feature>
<dbReference type="GO" id="GO:0005737">
    <property type="term" value="C:cytoplasm"/>
    <property type="evidence" value="ECO:0007669"/>
    <property type="project" value="TreeGrafter"/>
</dbReference>
<name>A0A5J6MKC5_9PROT</name>
<proteinExistence type="inferred from homology"/>
<dbReference type="CDD" id="cd00622">
    <property type="entry name" value="PLPDE_III_ODC"/>
    <property type="match status" value="1"/>
</dbReference>
<dbReference type="PRINTS" id="PR01182">
    <property type="entry name" value="ORNDCRBXLASE"/>
</dbReference>
<dbReference type="RefSeq" id="WP_151177937.1">
    <property type="nucleotide sequence ID" value="NZ_CP042906.1"/>
</dbReference>
<evidence type="ECO:0000313" key="12">
    <source>
        <dbReference type="EMBL" id="QEX17707.1"/>
    </source>
</evidence>
<feature type="modified residue" description="N6-(pyridoxal phosphate)lysine" evidence="8">
    <location>
        <position position="49"/>
    </location>
</feature>
<evidence type="ECO:0000256" key="6">
    <source>
        <dbReference type="ARBA" id="ARBA00034138"/>
    </source>
</evidence>
<dbReference type="AlphaFoldDB" id="A0A5J6MKC5"/>
<dbReference type="PROSITE" id="PS00878">
    <property type="entry name" value="ODR_DC_2_1"/>
    <property type="match status" value="1"/>
</dbReference>
<keyword evidence="3 8" id="KW-0663">Pyridoxal phosphate</keyword>
<dbReference type="GO" id="GO:0033387">
    <property type="term" value="P:putrescine biosynthetic process from arginine, via ornithine"/>
    <property type="evidence" value="ECO:0007669"/>
    <property type="project" value="TreeGrafter"/>
</dbReference>
<dbReference type="Proteomes" id="UP000326202">
    <property type="component" value="Chromosome"/>
</dbReference>